<feature type="compositionally biased region" description="Basic and acidic residues" evidence="1">
    <location>
        <begin position="8"/>
        <end position="18"/>
    </location>
</feature>
<evidence type="ECO:0000313" key="2">
    <source>
        <dbReference type="EnsemblPlants" id="OB09G12970.1"/>
    </source>
</evidence>
<name>J3MWB8_ORYBR</name>
<dbReference type="Gramene" id="OB09G12970.1">
    <property type="protein sequence ID" value="OB09G12970.1"/>
    <property type="gene ID" value="OB09G12970"/>
</dbReference>
<dbReference type="AlphaFoldDB" id="J3MWB8"/>
<organism evidence="2">
    <name type="scientific">Oryza brachyantha</name>
    <name type="common">malo sina</name>
    <dbReference type="NCBI Taxonomy" id="4533"/>
    <lineage>
        <taxon>Eukaryota</taxon>
        <taxon>Viridiplantae</taxon>
        <taxon>Streptophyta</taxon>
        <taxon>Embryophyta</taxon>
        <taxon>Tracheophyta</taxon>
        <taxon>Spermatophyta</taxon>
        <taxon>Magnoliopsida</taxon>
        <taxon>Liliopsida</taxon>
        <taxon>Poales</taxon>
        <taxon>Poaceae</taxon>
        <taxon>BOP clade</taxon>
        <taxon>Oryzoideae</taxon>
        <taxon>Oryzeae</taxon>
        <taxon>Oryzinae</taxon>
        <taxon>Oryza</taxon>
    </lineage>
</organism>
<reference evidence="2" key="1">
    <citation type="journal article" date="2013" name="Nat. Commun.">
        <title>Whole-genome sequencing of Oryza brachyantha reveals mechanisms underlying Oryza genome evolution.</title>
        <authorList>
            <person name="Chen J."/>
            <person name="Huang Q."/>
            <person name="Gao D."/>
            <person name="Wang J."/>
            <person name="Lang Y."/>
            <person name="Liu T."/>
            <person name="Li B."/>
            <person name="Bai Z."/>
            <person name="Luis Goicoechea J."/>
            <person name="Liang C."/>
            <person name="Chen C."/>
            <person name="Zhang W."/>
            <person name="Sun S."/>
            <person name="Liao Y."/>
            <person name="Zhang X."/>
            <person name="Yang L."/>
            <person name="Song C."/>
            <person name="Wang M."/>
            <person name="Shi J."/>
            <person name="Liu G."/>
            <person name="Liu J."/>
            <person name="Zhou H."/>
            <person name="Zhou W."/>
            <person name="Yu Q."/>
            <person name="An N."/>
            <person name="Chen Y."/>
            <person name="Cai Q."/>
            <person name="Wang B."/>
            <person name="Liu B."/>
            <person name="Min J."/>
            <person name="Huang Y."/>
            <person name="Wu H."/>
            <person name="Li Z."/>
            <person name="Zhang Y."/>
            <person name="Yin Y."/>
            <person name="Song W."/>
            <person name="Jiang J."/>
            <person name="Jackson S.A."/>
            <person name="Wing R.A."/>
            <person name="Wang J."/>
            <person name="Chen M."/>
        </authorList>
    </citation>
    <scope>NUCLEOTIDE SEQUENCE [LARGE SCALE GENOMIC DNA]</scope>
    <source>
        <strain evidence="2">cv. IRGC 101232</strain>
    </source>
</reference>
<evidence type="ECO:0000256" key="1">
    <source>
        <dbReference type="SAM" id="MobiDB-lite"/>
    </source>
</evidence>
<keyword evidence="3" id="KW-1185">Reference proteome</keyword>
<sequence length="94" mass="10070">MRLVTRCGNDEYRERGGENVRTPAATVNAASNGESESEGEGGGRGQGIYRGKATAGWRRLWHAGAEKAEVTVADTDPGISPSTYYDKLIYSSTT</sequence>
<accession>J3MWB8</accession>
<protein>
    <submittedName>
        <fullName evidence="2">Uncharacterized protein</fullName>
    </submittedName>
</protein>
<feature type="region of interest" description="Disordered" evidence="1">
    <location>
        <begin position="1"/>
        <end position="49"/>
    </location>
</feature>
<reference evidence="2" key="2">
    <citation type="submission" date="2013-04" db="UniProtKB">
        <authorList>
            <consortium name="EnsemblPlants"/>
        </authorList>
    </citation>
    <scope>IDENTIFICATION</scope>
</reference>
<proteinExistence type="predicted"/>
<dbReference type="EnsemblPlants" id="OB09G12970.1">
    <property type="protein sequence ID" value="OB09G12970.1"/>
    <property type="gene ID" value="OB09G12970"/>
</dbReference>
<dbReference type="Proteomes" id="UP000006038">
    <property type="component" value="Chromosome 9"/>
</dbReference>
<dbReference type="HOGENOM" id="CLU_2389722_0_0_1"/>
<evidence type="ECO:0000313" key="3">
    <source>
        <dbReference type="Proteomes" id="UP000006038"/>
    </source>
</evidence>